<keyword evidence="1" id="KW-0472">Membrane</keyword>
<reference evidence="3" key="1">
    <citation type="journal article" date="2019" name="Int. J. Syst. Evol. Microbiol.">
        <title>The Global Catalogue of Microorganisms (GCM) 10K type strain sequencing project: providing services to taxonomists for standard genome sequencing and annotation.</title>
        <authorList>
            <consortium name="The Broad Institute Genomics Platform"/>
            <consortium name="The Broad Institute Genome Sequencing Center for Infectious Disease"/>
            <person name="Wu L."/>
            <person name="Ma J."/>
        </authorList>
    </citation>
    <scope>NUCLEOTIDE SEQUENCE [LARGE SCALE GENOMIC DNA]</scope>
    <source>
        <strain evidence="3">CCUG 61484</strain>
    </source>
</reference>
<keyword evidence="1" id="KW-1133">Transmembrane helix</keyword>
<gene>
    <name evidence="2" type="ORF">ACFQZX_18570</name>
</gene>
<evidence type="ECO:0000313" key="3">
    <source>
        <dbReference type="Proteomes" id="UP001597010"/>
    </source>
</evidence>
<feature type="transmembrane region" description="Helical" evidence="1">
    <location>
        <begin position="41"/>
        <end position="61"/>
    </location>
</feature>
<comment type="caution">
    <text evidence="2">The sequence shown here is derived from an EMBL/GenBank/DDBJ whole genome shotgun (WGS) entry which is preliminary data.</text>
</comment>
<keyword evidence="1" id="KW-0812">Transmembrane</keyword>
<evidence type="ECO:0000313" key="2">
    <source>
        <dbReference type="EMBL" id="MFD0795633.1"/>
    </source>
</evidence>
<sequence length="194" mass="22623">MNNSVDIQAIWLSAKTDVLPTSKEMLHLIKRFRNQKLRKKWLIIIASNILSSIIITVLVTTQFKLSITYIGGGLMAIASLLLAATNLKSIGRFYQLDDYNNVDFLAFIEQTRQNQMFYYKKTMLVLVLLWSVGLLLYLYEPTYTHPLWLIIIYATVLVYVSVLWFIVRPRSFKKDTEKLNATRDRLTIILKQLQ</sequence>
<evidence type="ECO:0000256" key="1">
    <source>
        <dbReference type="SAM" id="Phobius"/>
    </source>
</evidence>
<feature type="transmembrane region" description="Helical" evidence="1">
    <location>
        <begin position="122"/>
        <end position="139"/>
    </location>
</feature>
<organism evidence="2 3">
    <name type="scientific">Mucilaginibacter litoreus</name>
    <dbReference type="NCBI Taxonomy" id="1048221"/>
    <lineage>
        <taxon>Bacteria</taxon>
        <taxon>Pseudomonadati</taxon>
        <taxon>Bacteroidota</taxon>
        <taxon>Sphingobacteriia</taxon>
        <taxon>Sphingobacteriales</taxon>
        <taxon>Sphingobacteriaceae</taxon>
        <taxon>Mucilaginibacter</taxon>
    </lineage>
</organism>
<keyword evidence="3" id="KW-1185">Reference proteome</keyword>
<dbReference type="EMBL" id="JBHTHZ010000014">
    <property type="protein sequence ID" value="MFD0795633.1"/>
    <property type="molecule type" value="Genomic_DNA"/>
</dbReference>
<accession>A0ABW3AX90</accession>
<proteinExistence type="predicted"/>
<name>A0ABW3AX90_9SPHI</name>
<dbReference type="Proteomes" id="UP001597010">
    <property type="component" value="Unassembled WGS sequence"/>
</dbReference>
<feature type="transmembrane region" description="Helical" evidence="1">
    <location>
        <begin position="145"/>
        <end position="167"/>
    </location>
</feature>
<protein>
    <submittedName>
        <fullName evidence="2">Uncharacterized protein</fullName>
    </submittedName>
</protein>
<dbReference type="RefSeq" id="WP_377118221.1">
    <property type="nucleotide sequence ID" value="NZ_JBHTHZ010000014.1"/>
</dbReference>
<feature type="transmembrane region" description="Helical" evidence="1">
    <location>
        <begin position="67"/>
        <end position="87"/>
    </location>
</feature>